<dbReference type="EMBL" id="LAZR01008618">
    <property type="protein sequence ID" value="KKM77597.1"/>
    <property type="molecule type" value="Genomic_DNA"/>
</dbReference>
<name>A0A0F9N825_9ZZZZ</name>
<gene>
    <name evidence="1" type="ORF">LCGC14_1368370</name>
</gene>
<reference evidence="1" key="1">
    <citation type="journal article" date="2015" name="Nature">
        <title>Complex archaea that bridge the gap between prokaryotes and eukaryotes.</title>
        <authorList>
            <person name="Spang A."/>
            <person name="Saw J.H."/>
            <person name="Jorgensen S.L."/>
            <person name="Zaremba-Niedzwiedzka K."/>
            <person name="Martijn J."/>
            <person name="Lind A.E."/>
            <person name="van Eijk R."/>
            <person name="Schleper C."/>
            <person name="Guy L."/>
            <person name="Ettema T.J."/>
        </authorList>
    </citation>
    <scope>NUCLEOTIDE SEQUENCE</scope>
</reference>
<organism evidence="1">
    <name type="scientific">marine sediment metagenome</name>
    <dbReference type="NCBI Taxonomy" id="412755"/>
    <lineage>
        <taxon>unclassified sequences</taxon>
        <taxon>metagenomes</taxon>
        <taxon>ecological metagenomes</taxon>
    </lineage>
</organism>
<comment type="caution">
    <text evidence="1">The sequence shown here is derived from an EMBL/GenBank/DDBJ whole genome shotgun (WGS) entry which is preliminary data.</text>
</comment>
<evidence type="ECO:0000313" key="1">
    <source>
        <dbReference type="EMBL" id="KKM77597.1"/>
    </source>
</evidence>
<proteinExistence type="predicted"/>
<sequence>MGIYDNFEIPGSSNHRNESNHVQLKNGLCECIDYSIGDDVPLDDGVYLSDNGVVVIINKKYTFLMLLISGEVYWSLGKLLRNVTLFLKNF</sequence>
<protein>
    <submittedName>
        <fullName evidence="1">Uncharacterized protein</fullName>
    </submittedName>
</protein>
<dbReference type="AlphaFoldDB" id="A0A0F9N825"/>
<accession>A0A0F9N825</accession>